<dbReference type="AlphaFoldDB" id="A3IU01"/>
<keyword evidence="2" id="KW-1185">Reference proteome</keyword>
<name>A3IU01_9CHRO</name>
<accession>A3IU01</accession>
<evidence type="ECO:0000313" key="1">
    <source>
        <dbReference type="EMBL" id="EAZ90096.1"/>
    </source>
</evidence>
<dbReference type="EMBL" id="AAXW01000031">
    <property type="protein sequence ID" value="EAZ90096.1"/>
    <property type="molecule type" value="Genomic_DNA"/>
</dbReference>
<dbReference type="eggNOG" id="ENOG50335HA">
    <property type="taxonomic scope" value="Bacteria"/>
</dbReference>
<organism evidence="1 2">
    <name type="scientific">Crocosphaera chwakensis CCY0110</name>
    <dbReference type="NCBI Taxonomy" id="391612"/>
    <lineage>
        <taxon>Bacteria</taxon>
        <taxon>Bacillati</taxon>
        <taxon>Cyanobacteriota</taxon>
        <taxon>Cyanophyceae</taxon>
        <taxon>Oscillatoriophycideae</taxon>
        <taxon>Chroococcales</taxon>
        <taxon>Aphanothecaceae</taxon>
        <taxon>Crocosphaera</taxon>
        <taxon>Crocosphaera chwakensis</taxon>
    </lineage>
</organism>
<protein>
    <submittedName>
        <fullName evidence="1">Uncharacterized protein</fullName>
    </submittedName>
</protein>
<gene>
    <name evidence="1" type="ORF">CY0110_15160</name>
</gene>
<dbReference type="Proteomes" id="UP000003781">
    <property type="component" value="Unassembled WGS sequence"/>
</dbReference>
<reference evidence="1 2" key="1">
    <citation type="submission" date="2007-03" db="EMBL/GenBank/DDBJ databases">
        <authorList>
            <person name="Stal L."/>
            <person name="Ferriera S."/>
            <person name="Johnson J."/>
            <person name="Kravitz S."/>
            <person name="Beeson K."/>
            <person name="Sutton G."/>
            <person name="Rogers Y.-H."/>
            <person name="Friedman R."/>
            <person name="Frazier M."/>
            <person name="Venter J.C."/>
        </authorList>
    </citation>
    <scope>NUCLEOTIDE SEQUENCE [LARGE SCALE GENOMIC DNA]</scope>
    <source>
        <strain evidence="1 2">CCY0110</strain>
    </source>
</reference>
<dbReference type="OrthoDB" id="463333at2"/>
<proteinExistence type="predicted"/>
<comment type="caution">
    <text evidence="1">The sequence shown here is derived from an EMBL/GenBank/DDBJ whole genome shotgun (WGS) entry which is preliminary data.</text>
</comment>
<dbReference type="RefSeq" id="WP_008276856.1">
    <property type="nucleotide sequence ID" value="NZ_AAXW01000031.1"/>
</dbReference>
<sequence length="78" mass="9056">MKIIQTVGTIHNNEIKLTLQEPLNDGKVDIIIIAENELDEFEQRHQIMVEQGYDTPEKVMELIHKVKLEMLSEKGRAE</sequence>
<evidence type="ECO:0000313" key="2">
    <source>
        <dbReference type="Proteomes" id="UP000003781"/>
    </source>
</evidence>